<dbReference type="GO" id="GO:0005694">
    <property type="term" value="C:chromosome"/>
    <property type="evidence" value="ECO:0007669"/>
    <property type="project" value="TreeGrafter"/>
</dbReference>
<dbReference type="InterPro" id="IPR001650">
    <property type="entry name" value="Helicase_C-like"/>
</dbReference>
<dbReference type="Pfam" id="PF00270">
    <property type="entry name" value="DEAD"/>
    <property type="match status" value="1"/>
</dbReference>
<dbReference type="InterPro" id="IPR011545">
    <property type="entry name" value="DEAD/DEAH_box_helicase_dom"/>
</dbReference>
<dbReference type="GO" id="GO:0005524">
    <property type="term" value="F:ATP binding"/>
    <property type="evidence" value="ECO:0007669"/>
    <property type="project" value="UniProtKB-KW"/>
</dbReference>
<feature type="domain" description="Helicase ATP-binding" evidence="8">
    <location>
        <begin position="90"/>
        <end position="284"/>
    </location>
</feature>
<evidence type="ECO:0000256" key="7">
    <source>
        <dbReference type="ARBA" id="ARBA00034808"/>
    </source>
</evidence>
<evidence type="ECO:0000313" key="10">
    <source>
        <dbReference type="EMBL" id="KIG17583.1"/>
    </source>
</evidence>
<reference evidence="10 11" key="1">
    <citation type="submission" date="2014-12" db="EMBL/GenBank/DDBJ databases">
        <title>Genome assembly of Enhygromyxa salina DSM 15201.</title>
        <authorList>
            <person name="Sharma G."/>
            <person name="Subramanian S."/>
        </authorList>
    </citation>
    <scope>NUCLEOTIDE SEQUENCE [LARGE SCALE GENOMIC DNA]</scope>
    <source>
        <strain evidence="10 11">DSM 15201</strain>
    </source>
</reference>
<keyword evidence="4" id="KW-0238">DNA-binding</keyword>
<evidence type="ECO:0000259" key="9">
    <source>
        <dbReference type="PROSITE" id="PS51194"/>
    </source>
</evidence>
<keyword evidence="10" id="KW-0347">Helicase</keyword>
<dbReference type="GO" id="GO:0000724">
    <property type="term" value="P:double-strand break repair via homologous recombination"/>
    <property type="evidence" value="ECO:0007669"/>
    <property type="project" value="TreeGrafter"/>
</dbReference>
<keyword evidence="10" id="KW-0378">Hydrolase</keyword>
<accession>A0A0C2A2G3</accession>
<evidence type="ECO:0000256" key="5">
    <source>
        <dbReference type="ARBA" id="ARBA00023235"/>
    </source>
</evidence>
<dbReference type="SUPFAM" id="SSF52540">
    <property type="entry name" value="P-loop containing nucleoside triphosphate hydrolases"/>
    <property type="match status" value="1"/>
</dbReference>
<evidence type="ECO:0000313" key="11">
    <source>
        <dbReference type="Proteomes" id="UP000031599"/>
    </source>
</evidence>
<comment type="similarity">
    <text evidence="1">Belongs to the helicase family. RecQ subfamily.</text>
</comment>
<dbReference type="GO" id="GO:0003677">
    <property type="term" value="F:DNA binding"/>
    <property type="evidence" value="ECO:0007669"/>
    <property type="project" value="UniProtKB-KW"/>
</dbReference>
<dbReference type="InterPro" id="IPR014001">
    <property type="entry name" value="Helicase_ATP-bd"/>
</dbReference>
<gene>
    <name evidence="10" type="ORF">DB30_03064</name>
</gene>
<protein>
    <recommendedName>
        <fullName evidence="7">DNA 3'-5' helicase</fullName>
        <ecNumber evidence="7">5.6.2.4</ecNumber>
    </recommendedName>
</protein>
<proteinExistence type="inferred from homology"/>
<dbReference type="PANTHER" id="PTHR13710:SF105">
    <property type="entry name" value="ATP-DEPENDENT DNA HELICASE Q1"/>
    <property type="match status" value="1"/>
</dbReference>
<keyword evidence="3" id="KW-0067">ATP-binding</keyword>
<keyword evidence="2" id="KW-0547">Nucleotide-binding</keyword>
<sequence length="789" mass="87464">MGLIDPVDAKLLARFGLRSSVVQEHLVWRIMDAAEAALPARLRDQLAVSLPVDPHPRRVSLEEPPDGVLLRCSSHEQYRTTTQKSAVRALCTMPAGKSLLITMPTGSGKSLLFQLGVRWWNELASGRERACVLVIVPTVALALAHEHTLRRIEGLEGSQALTGALSGQERDELFLRFRRGEVPILLAAPESALGSARSDLQRVAASLSDRPLAERGRLAAVFVDEAHIIHSWGRSFRPDFQRLPGLVERLRASNPSLRTVLLSATVGREAKQLLRRQYAKDLEMLEVAAQAPRTELDLCIHHFDDAGERDGAVIDLVDLFPRPMLLYTTEVDDAERIHAALSARGYQRLACFTGNTGPRERQAIIDGWQARSIDLVVATSAFGMGIDKSDVRAVVHACLPEDAARLYQEIGRAGRDGHQALAVVLSSQQDEVLAVRMGTGQVLSVVKAKERWMSLLEQARRDGPISAETFEVSLDAELERLPPRTGQHHMNWNRALLVQLQRYGALKVLAVDDTRDRWTLRMLEPGLLDSDTAAQLVEQYLAARSKETRAAHRRVDALLQLVRATQLVGDNTDAAEDEVEVAEDPLLDYSCLMLALFEQVEDSLEIQEPCGRCMCCRKWKQQPPGRVRHQGGTAVWTTPTVGDDPWAGARVAFARDPEYRDLNNVIRDLVRVGFQQFIVPDGRAMDTARVLAEYAGHPGLVLEAQQILTDAWRAMPIATVLFFDPTLGERARTILYTRTRDHVLATPRVGLLFVAPHDLQLQGKRLSAIASAHGPMDIEDLVYHSGAHS</sequence>
<evidence type="ECO:0000256" key="2">
    <source>
        <dbReference type="ARBA" id="ARBA00022741"/>
    </source>
</evidence>
<comment type="catalytic activity">
    <reaction evidence="6">
        <text>Couples ATP hydrolysis with the unwinding of duplex DNA by translocating in the 3'-5' direction.</text>
        <dbReference type="EC" id="5.6.2.4"/>
    </reaction>
</comment>
<dbReference type="EC" id="5.6.2.4" evidence="7"/>
<evidence type="ECO:0000256" key="3">
    <source>
        <dbReference type="ARBA" id="ARBA00022840"/>
    </source>
</evidence>
<dbReference type="PANTHER" id="PTHR13710">
    <property type="entry name" value="DNA HELICASE RECQ FAMILY MEMBER"/>
    <property type="match status" value="1"/>
</dbReference>
<dbReference type="Pfam" id="PF00271">
    <property type="entry name" value="Helicase_C"/>
    <property type="match status" value="1"/>
</dbReference>
<name>A0A0C2A2G3_9BACT</name>
<dbReference type="InterPro" id="IPR027417">
    <property type="entry name" value="P-loop_NTPase"/>
</dbReference>
<dbReference type="GO" id="GO:0005737">
    <property type="term" value="C:cytoplasm"/>
    <property type="evidence" value="ECO:0007669"/>
    <property type="project" value="TreeGrafter"/>
</dbReference>
<dbReference type="Gene3D" id="3.40.50.300">
    <property type="entry name" value="P-loop containing nucleotide triphosphate hydrolases"/>
    <property type="match status" value="2"/>
</dbReference>
<dbReference type="SMART" id="SM00487">
    <property type="entry name" value="DEXDc"/>
    <property type="match status" value="1"/>
</dbReference>
<dbReference type="AlphaFoldDB" id="A0A0C2A2G3"/>
<feature type="domain" description="Helicase C-terminal" evidence="9">
    <location>
        <begin position="312"/>
        <end position="459"/>
    </location>
</feature>
<keyword evidence="5" id="KW-0413">Isomerase</keyword>
<evidence type="ECO:0000256" key="4">
    <source>
        <dbReference type="ARBA" id="ARBA00023125"/>
    </source>
</evidence>
<dbReference type="GO" id="GO:0009378">
    <property type="term" value="F:four-way junction helicase activity"/>
    <property type="evidence" value="ECO:0007669"/>
    <property type="project" value="TreeGrafter"/>
</dbReference>
<evidence type="ECO:0000256" key="6">
    <source>
        <dbReference type="ARBA" id="ARBA00034617"/>
    </source>
</evidence>
<dbReference type="SMART" id="SM00490">
    <property type="entry name" value="HELICc"/>
    <property type="match status" value="1"/>
</dbReference>
<dbReference type="PROSITE" id="PS51192">
    <property type="entry name" value="HELICASE_ATP_BIND_1"/>
    <property type="match status" value="1"/>
</dbReference>
<evidence type="ECO:0000259" key="8">
    <source>
        <dbReference type="PROSITE" id="PS51192"/>
    </source>
</evidence>
<dbReference type="Proteomes" id="UP000031599">
    <property type="component" value="Unassembled WGS sequence"/>
</dbReference>
<comment type="caution">
    <text evidence="10">The sequence shown here is derived from an EMBL/GenBank/DDBJ whole genome shotgun (WGS) entry which is preliminary data.</text>
</comment>
<dbReference type="PROSITE" id="PS51194">
    <property type="entry name" value="HELICASE_CTER"/>
    <property type="match status" value="1"/>
</dbReference>
<organism evidence="10 11">
    <name type="scientific">Enhygromyxa salina</name>
    <dbReference type="NCBI Taxonomy" id="215803"/>
    <lineage>
        <taxon>Bacteria</taxon>
        <taxon>Pseudomonadati</taxon>
        <taxon>Myxococcota</taxon>
        <taxon>Polyangia</taxon>
        <taxon>Nannocystales</taxon>
        <taxon>Nannocystaceae</taxon>
        <taxon>Enhygromyxa</taxon>
    </lineage>
</organism>
<dbReference type="GO" id="GO:0043138">
    <property type="term" value="F:3'-5' DNA helicase activity"/>
    <property type="evidence" value="ECO:0007669"/>
    <property type="project" value="UniProtKB-EC"/>
</dbReference>
<evidence type="ECO:0000256" key="1">
    <source>
        <dbReference type="ARBA" id="ARBA00005446"/>
    </source>
</evidence>
<dbReference type="EMBL" id="JMCC02000022">
    <property type="protein sequence ID" value="KIG17583.1"/>
    <property type="molecule type" value="Genomic_DNA"/>
</dbReference>